<dbReference type="AlphaFoldDB" id="A0A381ZI36"/>
<evidence type="ECO:0000313" key="1">
    <source>
        <dbReference type="EMBL" id="SVA88935.1"/>
    </source>
</evidence>
<reference evidence="1" key="1">
    <citation type="submission" date="2018-05" db="EMBL/GenBank/DDBJ databases">
        <authorList>
            <person name="Lanie J.A."/>
            <person name="Ng W.-L."/>
            <person name="Kazmierczak K.M."/>
            <person name="Andrzejewski T.M."/>
            <person name="Davidsen T.M."/>
            <person name="Wayne K.J."/>
            <person name="Tettelin H."/>
            <person name="Glass J.I."/>
            <person name="Rusch D."/>
            <person name="Podicherti R."/>
            <person name="Tsui H.-C.T."/>
            <person name="Winkler M.E."/>
        </authorList>
    </citation>
    <scope>NUCLEOTIDE SEQUENCE</scope>
</reference>
<accession>A0A381ZI36</accession>
<feature type="non-terminal residue" evidence="1">
    <location>
        <position position="91"/>
    </location>
</feature>
<dbReference type="EMBL" id="UINC01021422">
    <property type="protein sequence ID" value="SVA88935.1"/>
    <property type="molecule type" value="Genomic_DNA"/>
</dbReference>
<organism evidence="1">
    <name type="scientific">marine metagenome</name>
    <dbReference type="NCBI Taxonomy" id="408172"/>
    <lineage>
        <taxon>unclassified sequences</taxon>
        <taxon>metagenomes</taxon>
        <taxon>ecological metagenomes</taxon>
    </lineage>
</organism>
<gene>
    <name evidence="1" type="ORF">METZ01_LOCUS141789</name>
</gene>
<protein>
    <submittedName>
        <fullName evidence="1">Uncharacterized protein</fullName>
    </submittedName>
</protein>
<proteinExistence type="predicted"/>
<name>A0A381ZI36_9ZZZZ</name>
<sequence length="91" mass="10539">MGDEAEGAFEERTEGWARYGFNRPPFSIETLPLFLRYTPDYVTVNTLIEVMGCGAKGLKLKQEKLSALTMWDGQMPVWLWIWSTPKQQYAF</sequence>